<dbReference type="FunFam" id="3.30.70.360:FF:000004">
    <property type="entry name" value="Peptidase M20 domain-containing protein 2"/>
    <property type="match status" value="1"/>
</dbReference>
<dbReference type="Proteomes" id="UP000279259">
    <property type="component" value="Unassembled WGS sequence"/>
</dbReference>
<keyword evidence="4" id="KW-1185">Reference proteome</keyword>
<evidence type="ECO:0000256" key="1">
    <source>
        <dbReference type="ARBA" id="ARBA00006247"/>
    </source>
</evidence>
<dbReference type="GO" id="GO:0016805">
    <property type="term" value="F:dipeptidase activity"/>
    <property type="evidence" value="ECO:0007669"/>
    <property type="project" value="TreeGrafter"/>
</dbReference>
<protein>
    <recommendedName>
        <fullName evidence="2">Peptidase M20 dimerisation domain-containing protein</fullName>
    </recommendedName>
</protein>
<dbReference type="Pfam" id="PF07687">
    <property type="entry name" value="M20_dimer"/>
    <property type="match status" value="1"/>
</dbReference>
<dbReference type="OrthoDB" id="6119954at2759"/>
<gene>
    <name evidence="3" type="ORF">EHS25_001101</name>
</gene>
<dbReference type="SUPFAM" id="SSF53187">
    <property type="entry name" value="Zn-dependent exopeptidases"/>
    <property type="match status" value="1"/>
</dbReference>
<comment type="similarity">
    <text evidence="1">Belongs to the peptidase M20A family.</text>
</comment>
<dbReference type="InterPro" id="IPR011650">
    <property type="entry name" value="Peptidase_M20_dimer"/>
</dbReference>
<dbReference type="InterPro" id="IPR002933">
    <property type="entry name" value="Peptidase_M20"/>
</dbReference>
<dbReference type="Gene3D" id="3.40.630.10">
    <property type="entry name" value="Zn peptidases"/>
    <property type="match status" value="1"/>
</dbReference>
<evidence type="ECO:0000259" key="2">
    <source>
        <dbReference type="Pfam" id="PF07687"/>
    </source>
</evidence>
<proteinExistence type="inferred from homology"/>
<dbReference type="InterPro" id="IPR036264">
    <property type="entry name" value="Bact_exopeptidase_dim_dom"/>
</dbReference>
<dbReference type="AlphaFoldDB" id="A0A427YH85"/>
<organism evidence="3 4">
    <name type="scientific">Saitozyma podzolica</name>
    <dbReference type="NCBI Taxonomy" id="1890683"/>
    <lineage>
        <taxon>Eukaryota</taxon>
        <taxon>Fungi</taxon>
        <taxon>Dikarya</taxon>
        <taxon>Basidiomycota</taxon>
        <taxon>Agaricomycotina</taxon>
        <taxon>Tremellomycetes</taxon>
        <taxon>Tremellales</taxon>
        <taxon>Trimorphomycetaceae</taxon>
        <taxon>Saitozyma</taxon>
    </lineage>
</organism>
<dbReference type="PANTHER" id="PTHR30575">
    <property type="entry name" value="PEPTIDASE M20"/>
    <property type="match status" value="1"/>
</dbReference>
<evidence type="ECO:0000313" key="3">
    <source>
        <dbReference type="EMBL" id="RSH90496.1"/>
    </source>
</evidence>
<dbReference type="Gene3D" id="3.30.70.360">
    <property type="match status" value="1"/>
</dbReference>
<dbReference type="InterPro" id="IPR017439">
    <property type="entry name" value="Amidohydrolase"/>
</dbReference>
<dbReference type="InterPro" id="IPR052030">
    <property type="entry name" value="Peptidase_M20/M20A_hydrolases"/>
</dbReference>
<feature type="domain" description="Peptidase M20 dimerisation" evidence="2">
    <location>
        <begin position="248"/>
        <end position="342"/>
    </location>
</feature>
<name>A0A427YH85_9TREE</name>
<dbReference type="PANTHER" id="PTHR30575:SF0">
    <property type="entry name" value="XAA-ARG DIPEPTIDASE"/>
    <property type="match status" value="1"/>
</dbReference>
<comment type="caution">
    <text evidence="3">The sequence shown here is derived from an EMBL/GenBank/DDBJ whole genome shotgun (WGS) entry which is preliminary data.</text>
</comment>
<accession>A0A427YH85</accession>
<dbReference type="SUPFAM" id="SSF55031">
    <property type="entry name" value="Bacterial exopeptidase dimerisation domain"/>
    <property type="match status" value="1"/>
</dbReference>
<sequence length="476" mass="51274">MSPAPPTPGCFGGFFRRRHSKTSSVATHQHAPRTTEKVEPCIPTHSHANPCCGEWTLPPVTDALPAYTPIRSAFNEKAIDTAREEILAKAPALQEVSLFMFDHPELGYKEYKAHDKITSFLEDEGFEVEKHFLLPTAFKATYTHGRGGKTFGLNSELDALPEIGHACGHPLIAVAGLAALLGLRAAMKKHDIDGTVVLLGTPAEEGGAGKVELLKLGGYKGMDACMMAHPGHGQAGSGGVTPSLAIQTVNVEFFGKTAHAAGAPWDGINALDAANLVYSAISAMRQQLKTTDRVHGIITNGGQAPNIIPEHTQMRYFVRATTVPALEELKKKIIPCFEAAAKATGCEVKIWTEVMTNDLRNCKPLAEEYAATMMSQFNIPVPTLFHDWSAGGGSTDFGNVTYALPSCHPHFGIPFTPGRANHTPEFTDKARQPAAHAEAWKAAVGMASVGIRVLADESFAKEARKWWEGDMEGEFV</sequence>
<evidence type="ECO:0000313" key="4">
    <source>
        <dbReference type="Proteomes" id="UP000279259"/>
    </source>
</evidence>
<dbReference type="Pfam" id="PF01546">
    <property type="entry name" value="Peptidase_M20"/>
    <property type="match status" value="1"/>
</dbReference>
<dbReference type="NCBIfam" id="TIGR01891">
    <property type="entry name" value="amidohydrolases"/>
    <property type="match status" value="1"/>
</dbReference>
<dbReference type="EMBL" id="RSCD01000010">
    <property type="protein sequence ID" value="RSH90496.1"/>
    <property type="molecule type" value="Genomic_DNA"/>
</dbReference>
<reference evidence="3 4" key="1">
    <citation type="submission" date="2018-11" db="EMBL/GenBank/DDBJ databases">
        <title>Genome sequence of Saitozyma podzolica DSM 27192.</title>
        <authorList>
            <person name="Aliyu H."/>
            <person name="Gorte O."/>
            <person name="Ochsenreither K."/>
        </authorList>
    </citation>
    <scope>NUCLEOTIDE SEQUENCE [LARGE SCALE GENOMIC DNA]</scope>
    <source>
        <strain evidence="3 4">DSM 27192</strain>
    </source>
</reference>
<dbReference type="CDD" id="cd05672">
    <property type="entry name" value="M20_ACY1L2-like"/>
    <property type="match status" value="1"/>
</dbReference>